<gene>
    <name evidence="1" type="ORF">Taro_000313</name>
</gene>
<name>A0A843TH71_COLES</name>
<reference evidence="1" key="1">
    <citation type="submission" date="2017-07" db="EMBL/GenBank/DDBJ databases">
        <title>Taro Niue Genome Assembly and Annotation.</title>
        <authorList>
            <person name="Atibalentja N."/>
            <person name="Keating K."/>
            <person name="Fields C.J."/>
        </authorList>
    </citation>
    <scope>NUCLEOTIDE SEQUENCE</scope>
    <source>
        <strain evidence="1">Niue_2</strain>
        <tissue evidence="1">Leaf</tissue>
    </source>
</reference>
<evidence type="ECO:0000313" key="1">
    <source>
        <dbReference type="EMBL" id="MQL68029.1"/>
    </source>
</evidence>
<accession>A0A843TH71</accession>
<dbReference type="AlphaFoldDB" id="A0A843TH71"/>
<dbReference type="EMBL" id="NMUH01000006">
    <property type="protein sequence ID" value="MQL68029.1"/>
    <property type="molecule type" value="Genomic_DNA"/>
</dbReference>
<dbReference type="Proteomes" id="UP000652761">
    <property type="component" value="Unassembled WGS sequence"/>
</dbReference>
<proteinExistence type="predicted"/>
<dbReference type="OrthoDB" id="19707at2759"/>
<comment type="caution">
    <text evidence="1">The sequence shown here is derived from an EMBL/GenBank/DDBJ whole genome shotgun (WGS) entry which is preliminary data.</text>
</comment>
<evidence type="ECO:0000313" key="2">
    <source>
        <dbReference type="Proteomes" id="UP000652761"/>
    </source>
</evidence>
<keyword evidence="2" id="KW-1185">Reference proteome</keyword>
<protein>
    <submittedName>
        <fullName evidence="1">Uncharacterized protein</fullName>
    </submittedName>
</protein>
<sequence length="245" mass="26814">MQACKAGSFRLIMMEGVGNGIADSKVGIAIAHFGVGNGNADSKVGFGNVDFGVGNVSADSKFGICNADSSCWYPVSTPCRCCRLSRRRRTSTTAADGSVEYRPHGNRTYRPYDRASMQFTSFTSLRVVFLRRLLHAAAQPPRLAKFALHPPKYVEVEFDNGGAFNLSAEFLRIHSPAYDALTWKAKSPGSTQNRSILDRIEGYGSDYGGEVPESANFQLDRPESSWIAWIKQGSTDSRLIQADPD</sequence>
<organism evidence="1 2">
    <name type="scientific">Colocasia esculenta</name>
    <name type="common">Wild taro</name>
    <name type="synonym">Arum esculentum</name>
    <dbReference type="NCBI Taxonomy" id="4460"/>
    <lineage>
        <taxon>Eukaryota</taxon>
        <taxon>Viridiplantae</taxon>
        <taxon>Streptophyta</taxon>
        <taxon>Embryophyta</taxon>
        <taxon>Tracheophyta</taxon>
        <taxon>Spermatophyta</taxon>
        <taxon>Magnoliopsida</taxon>
        <taxon>Liliopsida</taxon>
        <taxon>Araceae</taxon>
        <taxon>Aroideae</taxon>
        <taxon>Colocasieae</taxon>
        <taxon>Colocasia</taxon>
    </lineage>
</organism>